<accession>A0A4Z1KRT5</accession>
<feature type="domain" description="Amino acid permease/ SLC12A" evidence="8">
    <location>
        <begin position="2"/>
        <end position="87"/>
    </location>
</feature>
<name>A0A4Z1KRT5_9HELO</name>
<dbReference type="EMBL" id="PQXO01000236">
    <property type="protein sequence ID" value="TGO87284.1"/>
    <property type="molecule type" value="Genomic_DNA"/>
</dbReference>
<keyword evidence="10" id="KW-1185">Reference proteome</keyword>
<dbReference type="Proteomes" id="UP000297280">
    <property type="component" value="Unassembled WGS sequence"/>
</dbReference>
<evidence type="ECO:0000259" key="8">
    <source>
        <dbReference type="Pfam" id="PF00324"/>
    </source>
</evidence>
<sequence length="130" mass="14451">MSHCLVNIRFRLGWIHQGNNLSDLPFKAEIFPYTSICAFLMGCLIVAGEGYVAATTRPFAWANIVAAYIGIAVFFILCGIWKVLKKISTPGDEEIAALNELERMGVKTWKELKARGRAPKVGRAVHWVVS</sequence>
<keyword evidence="2" id="KW-0813">Transport</keyword>
<evidence type="ECO:0000256" key="1">
    <source>
        <dbReference type="ARBA" id="ARBA00004141"/>
    </source>
</evidence>
<dbReference type="InterPro" id="IPR004841">
    <property type="entry name" value="AA-permease/SLC12A_dom"/>
</dbReference>
<keyword evidence="6 7" id="KW-0472">Membrane</keyword>
<evidence type="ECO:0000256" key="6">
    <source>
        <dbReference type="ARBA" id="ARBA00023136"/>
    </source>
</evidence>
<gene>
    <name evidence="9" type="ORF">BPOR_0236g00070</name>
</gene>
<dbReference type="PANTHER" id="PTHR43341">
    <property type="entry name" value="AMINO ACID PERMEASE"/>
    <property type="match status" value="1"/>
</dbReference>
<dbReference type="GO" id="GO:0016020">
    <property type="term" value="C:membrane"/>
    <property type="evidence" value="ECO:0007669"/>
    <property type="project" value="UniProtKB-SubCell"/>
</dbReference>
<evidence type="ECO:0000256" key="5">
    <source>
        <dbReference type="ARBA" id="ARBA00022989"/>
    </source>
</evidence>
<comment type="caution">
    <text evidence="9">The sequence shown here is derived from an EMBL/GenBank/DDBJ whole genome shotgun (WGS) entry which is preliminary data.</text>
</comment>
<keyword evidence="3 7" id="KW-0812">Transmembrane</keyword>
<feature type="transmembrane region" description="Helical" evidence="7">
    <location>
        <begin position="30"/>
        <end position="54"/>
    </location>
</feature>
<dbReference type="AlphaFoldDB" id="A0A4Z1KRT5"/>
<dbReference type="Pfam" id="PF00324">
    <property type="entry name" value="AA_permease"/>
    <property type="match status" value="1"/>
</dbReference>
<evidence type="ECO:0000256" key="7">
    <source>
        <dbReference type="SAM" id="Phobius"/>
    </source>
</evidence>
<evidence type="ECO:0000256" key="4">
    <source>
        <dbReference type="ARBA" id="ARBA00022970"/>
    </source>
</evidence>
<dbReference type="PANTHER" id="PTHR43341:SF1">
    <property type="entry name" value="GENERAL AMINO-ACID PERMEASE GAP1"/>
    <property type="match status" value="1"/>
</dbReference>
<protein>
    <recommendedName>
        <fullName evidence="8">Amino acid permease/ SLC12A domain-containing protein</fullName>
    </recommendedName>
</protein>
<organism evidence="9 10">
    <name type="scientific">Botrytis porri</name>
    <dbReference type="NCBI Taxonomy" id="87229"/>
    <lineage>
        <taxon>Eukaryota</taxon>
        <taxon>Fungi</taxon>
        <taxon>Dikarya</taxon>
        <taxon>Ascomycota</taxon>
        <taxon>Pezizomycotina</taxon>
        <taxon>Leotiomycetes</taxon>
        <taxon>Helotiales</taxon>
        <taxon>Sclerotiniaceae</taxon>
        <taxon>Botrytis</taxon>
    </lineage>
</organism>
<reference evidence="9 10" key="1">
    <citation type="submission" date="2017-12" db="EMBL/GenBank/DDBJ databases">
        <title>Comparative genomics of Botrytis spp.</title>
        <authorList>
            <person name="Valero-Jimenez C.A."/>
            <person name="Tapia P."/>
            <person name="Veloso J."/>
            <person name="Silva-Moreno E."/>
            <person name="Staats M."/>
            <person name="Valdes J.H."/>
            <person name="Van Kan J.A.L."/>
        </authorList>
    </citation>
    <scope>NUCLEOTIDE SEQUENCE [LARGE SCALE GENOMIC DNA]</scope>
    <source>
        <strain evidence="9 10">MUCL3349</strain>
    </source>
</reference>
<proteinExistence type="predicted"/>
<dbReference type="InterPro" id="IPR050524">
    <property type="entry name" value="APC_YAT"/>
</dbReference>
<comment type="subcellular location">
    <subcellularLocation>
        <location evidence="1">Membrane</location>
        <topology evidence="1">Multi-pass membrane protein</topology>
    </subcellularLocation>
</comment>
<evidence type="ECO:0000256" key="2">
    <source>
        <dbReference type="ARBA" id="ARBA00022448"/>
    </source>
</evidence>
<keyword evidence="5 7" id="KW-1133">Transmembrane helix</keyword>
<dbReference type="GO" id="GO:0015171">
    <property type="term" value="F:amino acid transmembrane transporter activity"/>
    <property type="evidence" value="ECO:0007669"/>
    <property type="project" value="TreeGrafter"/>
</dbReference>
<evidence type="ECO:0000313" key="10">
    <source>
        <dbReference type="Proteomes" id="UP000297280"/>
    </source>
</evidence>
<evidence type="ECO:0000256" key="3">
    <source>
        <dbReference type="ARBA" id="ARBA00022692"/>
    </source>
</evidence>
<feature type="transmembrane region" description="Helical" evidence="7">
    <location>
        <begin position="60"/>
        <end position="81"/>
    </location>
</feature>
<evidence type="ECO:0000313" key="9">
    <source>
        <dbReference type="EMBL" id="TGO87284.1"/>
    </source>
</evidence>
<dbReference type="STRING" id="87229.A0A4Z1KRT5"/>
<keyword evidence="4" id="KW-0029">Amino-acid transport</keyword>